<dbReference type="PANTHER" id="PTHR43649">
    <property type="entry name" value="ARABINOSE-BINDING PROTEIN-RELATED"/>
    <property type="match status" value="1"/>
</dbReference>
<dbReference type="AlphaFoldDB" id="A0A1R4KNS0"/>
<evidence type="ECO:0000313" key="5">
    <source>
        <dbReference type="EMBL" id="SJN45938.1"/>
    </source>
</evidence>
<feature type="signal peptide" evidence="4">
    <location>
        <begin position="1"/>
        <end position="24"/>
    </location>
</feature>
<dbReference type="PANTHER" id="PTHR43649:SF34">
    <property type="entry name" value="ABC TRANSPORTER PERIPLASMIC-BINDING PROTEIN YCJN-RELATED"/>
    <property type="match status" value="1"/>
</dbReference>
<dbReference type="PROSITE" id="PS51257">
    <property type="entry name" value="PROKAR_LIPOPROTEIN"/>
    <property type="match status" value="1"/>
</dbReference>
<comment type="similarity">
    <text evidence="1">Belongs to the bacterial solute-binding protein 1 family.</text>
</comment>
<accession>A0A1R4KNS0</accession>
<keyword evidence="6" id="KW-1185">Reference proteome</keyword>
<evidence type="ECO:0000256" key="4">
    <source>
        <dbReference type="SAM" id="SignalP"/>
    </source>
</evidence>
<dbReference type="OrthoDB" id="9770625at2"/>
<evidence type="ECO:0000256" key="1">
    <source>
        <dbReference type="ARBA" id="ARBA00008520"/>
    </source>
</evidence>
<name>A0A1R4KNS0_9ACTN</name>
<organism evidence="5 6">
    <name type="scientific">Luteococcus japonicus LSP_Lj1</name>
    <dbReference type="NCBI Taxonomy" id="1255658"/>
    <lineage>
        <taxon>Bacteria</taxon>
        <taxon>Bacillati</taxon>
        <taxon>Actinomycetota</taxon>
        <taxon>Actinomycetes</taxon>
        <taxon>Propionibacteriales</taxon>
        <taxon>Propionibacteriaceae</taxon>
        <taxon>Luteococcus</taxon>
    </lineage>
</organism>
<dbReference type="SUPFAM" id="SSF53850">
    <property type="entry name" value="Periplasmic binding protein-like II"/>
    <property type="match status" value="1"/>
</dbReference>
<reference evidence="5 6" key="1">
    <citation type="submission" date="2017-02" db="EMBL/GenBank/DDBJ databases">
        <authorList>
            <person name="Peterson S.W."/>
        </authorList>
    </citation>
    <scope>NUCLEOTIDE SEQUENCE [LARGE SCALE GENOMIC DNA]</scope>
    <source>
        <strain evidence="5 6">LSP_Lj1</strain>
    </source>
</reference>
<keyword evidence="2" id="KW-0813">Transport</keyword>
<dbReference type="RefSeq" id="WP_094766222.1">
    <property type="nucleotide sequence ID" value="NZ_FUKQ01000064.1"/>
</dbReference>
<dbReference type="STRING" id="1255658.FM114_16445"/>
<evidence type="ECO:0000256" key="2">
    <source>
        <dbReference type="ARBA" id="ARBA00022448"/>
    </source>
</evidence>
<feature type="chain" id="PRO_5013249749" evidence="4">
    <location>
        <begin position="25"/>
        <end position="436"/>
    </location>
</feature>
<dbReference type="Gene3D" id="3.40.190.10">
    <property type="entry name" value="Periplasmic binding protein-like II"/>
    <property type="match status" value="2"/>
</dbReference>
<proteinExistence type="inferred from homology"/>
<sequence length="436" mass="47371">MATTNKAQRVAFAGLSVIAVLATAACGGGDKATSGESTAALNWDQKGPITFVQGKDNNNLVQPLLNEWNKEHPNEKVTFVQLSASADEQRQKMVDNANTKGASNFDVLYLDIVWTAEFAAKQWVHELPKDMFPTDGMLQPAVDGATYFDKLYAYPTSSDGAMLYFRKDLLEKAGIKEAPKTWSDMKAACTKVKALPEGKGLDCYGGQFQKYEGLTCNITEIVNSSGAEFLDKDGKPQVNSEAALKGVQWLQDSFKDGTIPKAATTWMEEPSRQAFQDGKLVFLRQWPYIYSLMQAKDGSSKVADKFGIAPLPGLEGPGVSTLGGHNLAISKTAKNLGTARDFIKWYGEEAQQKTAAQKATLAPTRESLYADADLVKQLPYLPVLKESIATAKARPKVVAYNDATQAIQDASANVIAGKDPKSNFEGLQTKLTELTK</sequence>
<protein>
    <submittedName>
        <fullName evidence="5">Maltose/maltodextrin ABC transporter, substrate binding periplasmic protein MalE</fullName>
    </submittedName>
</protein>
<dbReference type="Proteomes" id="UP000188342">
    <property type="component" value="Unassembled WGS sequence"/>
</dbReference>
<gene>
    <name evidence="5" type="ORF">FM114_16445</name>
</gene>
<evidence type="ECO:0000313" key="6">
    <source>
        <dbReference type="Proteomes" id="UP000188342"/>
    </source>
</evidence>
<dbReference type="InterPro" id="IPR050490">
    <property type="entry name" value="Bact_solute-bd_prot1"/>
</dbReference>
<dbReference type="EMBL" id="FUKQ01000064">
    <property type="protein sequence ID" value="SJN45938.1"/>
    <property type="molecule type" value="Genomic_DNA"/>
</dbReference>
<dbReference type="CDD" id="cd14750">
    <property type="entry name" value="PBP2_TMBP"/>
    <property type="match status" value="1"/>
</dbReference>
<dbReference type="Pfam" id="PF01547">
    <property type="entry name" value="SBP_bac_1"/>
    <property type="match status" value="1"/>
</dbReference>
<keyword evidence="3 4" id="KW-0732">Signal</keyword>
<dbReference type="InterPro" id="IPR006059">
    <property type="entry name" value="SBP"/>
</dbReference>
<evidence type="ECO:0000256" key="3">
    <source>
        <dbReference type="ARBA" id="ARBA00022729"/>
    </source>
</evidence>